<dbReference type="EMBL" id="JABJXA010000183">
    <property type="protein sequence ID" value="MBB1261548.1"/>
    <property type="molecule type" value="Genomic_DNA"/>
</dbReference>
<comment type="caution">
    <text evidence="2">The sequence shown here is derived from an EMBL/GenBank/DDBJ whole genome shotgun (WGS) entry which is preliminary data.</text>
</comment>
<dbReference type="RefSeq" id="WP_143649165.1">
    <property type="nucleotide sequence ID" value="NZ_JABJXA010000183.1"/>
</dbReference>
<evidence type="ECO:0000313" key="1">
    <source>
        <dbReference type="EMBL" id="MBB1261548.1"/>
    </source>
</evidence>
<dbReference type="AlphaFoldDB" id="A0A5P0YTE8"/>
<dbReference type="EMBL" id="VJYK02000184">
    <property type="protein sequence ID" value="MQS03593.1"/>
    <property type="molecule type" value="Genomic_DNA"/>
</dbReference>
<name>A0A5P0YTE8_9ACTN</name>
<reference evidence="2 3" key="1">
    <citation type="submission" date="2019-10" db="EMBL/GenBank/DDBJ databases">
        <title>Streptomyces sp. nov., a novel actinobacterium isolated from alkaline environment.</title>
        <authorList>
            <person name="Golinska P."/>
        </authorList>
    </citation>
    <scope>NUCLEOTIDE SEQUENCE [LARGE SCALE GENOMIC DNA]</scope>
    <source>
        <strain evidence="2 3">OF1</strain>
    </source>
</reference>
<evidence type="ECO:0000313" key="4">
    <source>
        <dbReference type="Proteomes" id="UP000517765"/>
    </source>
</evidence>
<evidence type="ECO:0000313" key="3">
    <source>
        <dbReference type="Proteomes" id="UP000320857"/>
    </source>
</evidence>
<reference evidence="1" key="3">
    <citation type="journal article" name="Syst. Appl. Microbiol.">
        <title>Streptomyces alkaliterrae sp. nov., isolated from an alkaline soil, and emended descriptions of Streptomyces alkaliphilus, Streptomyces calidiresistens and Streptomyces durbertensis.</title>
        <authorList>
            <person name="Swiecimska M."/>
            <person name="Golinska P."/>
            <person name="Nouioui I."/>
            <person name="Wypij M."/>
            <person name="Rai M."/>
            <person name="Sangal V."/>
            <person name="Goodfellow M."/>
        </authorList>
    </citation>
    <scope>NUCLEOTIDE SEQUENCE</scope>
    <source>
        <strain evidence="1">OF8</strain>
    </source>
</reference>
<evidence type="ECO:0000313" key="2">
    <source>
        <dbReference type="EMBL" id="MQS03593.1"/>
    </source>
</evidence>
<accession>A0A5P0YTE8</accession>
<dbReference type="OrthoDB" id="4315031at2"/>
<protein>
    <submittedName>
        <fullName evidence="2">Uncharacterized protein</fullName>
    </submittedName>
</protein>
<dbReference type="Proteomes" id="UP000320857">
    <property type="component" value="Unassembled WGS sequence"/>
</dbReference>
<sequence>MPHGDGLIMANRTVAEQRLACSFERGTTRFEVTDLRIDYHVNRSATLVFTLAVVQLDRPVERWEVTLEWTDKSFIDEFTSAAPDPQRLGILVSLIRSLLEEWWETKGYERQSAKMGRRLP</sequence>
<proteinExistence type="predicted"/>
<organism evidence="2 3">
    <name type="scientific">Streptomyces alkaliterrae</name>
    <dbReference type="NCBI Taxonomy" id="2213162"/>
    <lineage>
        <taxon>Bacteria</taxon>
        <taxon>Bacillati</taxon>
        <taxon>Actinomycetota</taxon>
        <taxon>Actinomycetes</taxon>
        <taxon>Kitasatosporales</taxon>
        <taxon>Streptomycetaceae</taxon>
        <taxon>Streptomyces</taxon>
    </lineage>
</organism>
<reference evidence="4" key="2">
    <citation type="submission" date="2020-05" db="EMBL/GenBank/DDBJ databases">
        <title>Classification of alakaliphilic streptomycetes isolated from an alkaline soil next to Lonar Crater, India and a proposal for the recognition of Streptomyces alkaliterrae sp. nov.</title>
        <authorList>
            <person name="Golinska P."/>
        </authorList>
    </citation>
    <scope>NUCLEOTIDE SEQUENCE [LARGE SCALE GENOMIC DNA]</scope>
    <source>
        <strain evidence="4">OF8</strain>
    </source>
</reference>
<gene>
    <name evidence="2" type="ORF">FNX44_017285</name>
    <name evidence="1" type="ORF">H3147_22445</name>
</gene>
<keyword evidence="3" id="KW-1185">Reference proteome</keyword>
<dbReference type="Proteomes" id="UP000517765">
    <property type="component" value="Unassembled WGS sequence"/>
</dbReference>